<name>A0AAD7RL90_9TELE</name>
<evidence type="ECO:0000256" key="1">
    <source>
        <dbReference type="SAM" id="MobiDB-lite"/>
    </source>
</evidence>
<accession>A0AAD7RL90</accession>
<comment type="caution">
    <text evidence="2">The sequence shown here is derived from an EMBL/GenBank/DDBJ whole genome shotgun (WGS) entry which is preliminary data.</text>
</comment>
<evidence type="ECO:0000313" key="3">
    <source>
        <dbReference type="Proteomes" id="UP001221898"/>
    </source>
</evidence>
<gene>
    <name evidence="2" type="ORF">AAFF_G00170680</name>
</gene>
<dbReference type="EMBL" id="JAINUG010000229">
    <property type="protein sequence ID" value="KAJ8386363.1"/>
    <property type="molecule type" value="Genomic_DNA"/>
</dbReference>
<proteinExistence type="predicted"/>
<evidence type="ECO:0000313" key="2">
    <source>
        <dbReference type="EMBL" id="KAJ8386363.1"/>
    </source>
</evidence>
<sequence length="68" mass="7733">MRSYRVALQLKQRAQSCEAEIASLWRAVFARERFLGALSPDQLCMEPKPHPNEEGQAQGARQADTFEL</sequence>
<organism evidence="2 3">
    <name type="scientific">Aldrovandia affinis</name>
    <dbReference type="NCBI Taxonomy" id="143900"/>
    <lineage>
        <taxon>Eukaryota</taxon>
        <taxon>Metazoa</taxon>
        <taxon>Chordata</taxon>
        <taxon>Craniata</taxon>
        <taxon>Vertebrata</taxon>
        <taxon>Euteleostomi</taxon>
        <taxon>Actinopterygii</taxon>
        <taxon>Neopterygii</taxon>
        <taxon>Teleostei</taxon>
        <taxon>Notacanthiformes</taxon>
        <taxon>Halosauridae</taxon>
        <taxon>Aldrovandia</taxon>
    </lineage>
</organism>
<dbReference type="Proteomes" id="UP001221898">
    <property type="component" value="Unassembled WGS sequence"/>
</dbReference>
<protein>
    <submittedName>
        <fullName evidence="2">Uncharacterized protein</fullName>
    </submittedName>
</protein>
<reference evidence="2" key="1">
    <citation type="journal article" date="2023" name="Science">
        <title>Genome structures resolve the early diversification of teleost fishes.</title>
        <authorList>
            <person name="Parey E."/>
            <person name="Louis A."/>
            <person name="Montfort J."/>
            <person name="Bouchez O."/>
            <person name="Roques C."/>
            <person name="Iampietro C."/>
            <person name="Lluch J."/>
            <person name="Castinel A."/>
            <person name="Donnadieu C."/>
            <person name="Desvignes T."/>
            <person name="Floi Bucao C."/>
            <person name="Jouanno E."/>
            <person name="Wen M."/>
            <person name="Mejri S."/>
            <person name="Dirks R."/>
            <person name="Jansen H."/>
            <person name="Henkel C."/>
            <person name="Chen W.J."/>
            <person name="Zahm M."/>
            <person name="Cabau C."/>
            <person name="Klopp C."/>
            <person name="Thompson A.W."/>
            <person name="Robinson-Rechavi M."/>
            <person name="Braasch I."/>
            <person name="Lecointre G."/>
            <person name="Bobe J."/>
            <person name="Postlethwait J.H."/>
            <person name="Berthelot C."/>
            <person name="Roest Crollius H."/>
            <person name="Guiguen Y."/>
        </authorList>
    </citation>
    <scope>NUCLEOTIDE SEQUENCE</scope>
    <source>
        <strain evidence="2">NC1722</strain>
    </source>
</reference>
<keyword evidence="3" id="KW-1185">Reference proteome</keyword>
<dbReference type="AlphaFoldDB" id="A0AAD7RL90"/>
<feature type="region of interest" description="Disordered" evidence="1">
    <location>
        <begin position="42"/>
        <end position="68"/>
    </location>
</feature>